<feature type="signal peptide" evidence="1">
    <location>
        <begin position="1"/>
        <end position="28"/>
    </location>
</feature>
<organism evidence="2 3">
    <name type="scientific">Clostridium cavendishii DSM 21758</name>
    <dbReference type="NCBI Taxonomy" id="1121302"/>
    <lineage>
        <taxon>Bacteria</taxon>
        <taxon>Bacillati</taxon>
        <taxon>Bacillota</taxon>
        <taxon>Clostridia</taxon>
        <taxon>Eubacteriales</taxon>
        <taxon>Clostridiaceae</taxon>
        <taxon>Clostridium</taxon>
    </lineage>
</organism>
<evidence type="ECO:0000313" key="3">
    <source>
        <dbReference type="Proteomes" id="UP000184310"/>
    </source>
</evidence>
<evidence type="ECO:0000256" key="1">
    <source>
        <dbReference type="SAM" id="SignalP"/>
    </source>
</evidence>
<dbReference type="AlphaFoldDB" id="A0A1M6GGM9"/>
<name>A0A1M6GGM9_9CLOT</name>
<accession>A0A1M6GGM9</accession>
<proteinExistence type="predicted"/>
<dbReference type="InterPro" id="IPR009003">
    <property type="entry name" value="Peptidase_S1_PA"/>
</dbReference>
<dbReference type="STRING" id="1121302.SAMN02745163_01284"/>
<feature type="chain" id="PRO_5012002663" description="Trypsin-like peptidase domain-containing protein" evidence="1">
    <location>
        <begin position="29"/>
        <end position="257"/>
    </location>
</feature>
<dbReference type="SUPFAM" id="SSF50494">
    <property type="entry name" value="Trypsin-like serine proteases"/>
    <property type="match status" value="1"/>
</dbReference>
<dbReference type="PROSITE" id="PS51257">
    <property type="entry name" value="PROKAR_LIPOPROTEIN"/>
    <property type="match status" value="1"/>
</dbReference>
<dbReference type="RefSeq" id="WP_084108444.1">
    <property type="nucleotide sequence ID" value="NZ_FQZB01000006.1"/>
</dbReference>
<protein>
    <recommendedName>
        <fullName evidence="4">Trypsin-like peptidase domain-containing protein</fullName>
    </recommendedName>
</protein>
<keyword evidence="1" id="KW-0732">Signal</keyword>
<reference evidence="2 3" key="1">
    <citation type="submission" date="2016-11" db="EMBL/GenBank/DDBJ databases">
        <authorList>
            <person name="Jaros S."/>
            <person name="Januszkiewicz K."/>
            <person name="Wedrychowicz H."/>
        </authorList>
    </citation>
    <scope>NUCLEOTIDE SEQUENCE [LARGE SCALE GENOMIC DNA]</scope>
    <source>
        <strain evidence="2 3">DSM 21758</strain>
    </source>
</reference>
<evidence type="ECO:0000313" key="2">
    <source>
        <dbReference type="EMBL" id="SHJ09115.1"/>
    </source>
</evidence>
<dbReference type="EMBL" id="FQZB01000006">
    <property type="protein sequence ID" value="SHJ09115.1"/>
    <property type="molecule type" value="Genomic_DNA"/>
</dbReference>
<evidence type="ECO:0008006" key="4">
    <source>
        <dbReference type="Google" id="ProtNLM"/>
    </source>
</evidence>
<keyword evidence="3" id="KW-1185">Reference proteome</keyword>
<sequence length="257" mass="27143">MRLMKKCIVVISSLVILVSLVACKSSKAAISKDVKDNTNVQEPVIANNCVLRACFYVDDIKLNAGTSFSVEVEGQENPIVLTALHLFGPNGGLEKDIVSSELPNHVKGAVFSDAFTSKACGSATKTILIPEAKPSPNVSKDIAAFVSDKNSGLSPLKINDMLPEVGETVWLAASVYGGAPEDKKLHKAVVVESTDSKLAFEYENDKLELKATSGAPVLNSAGKVVGLNIGSMKNKGKVIGVANPCVSFNKLLKDALK</sequence>
<dbReference type="OrthoDB" id="2083337at2"/>
<gene>
    <name evidence="2" type="ORF">SAMN02745163_01284</name>
</gene>
<dbReference type="Proteomes" id="UP000184310">
    <property type="component" value="Unassembled WGS sequence"/>
</dbReference>